<proteinExistence type="predicted"/>
<feature type="region of interest" description="Disordered" evidence="1">
    <location>
        <begin position="1"/>
        <end position="28"/>
    </location>
</feature>
<dbReference type="EMBL" id="LT853882">
    <property type="protein sequence ID" value="SMQ99806.1"/>
    <property type="molecule type" value="Genomic_DNA"/>
</dbReference>
<sequence>MVAGGSTRPKSTIQPSAPPHSTSTALEADGRGHCWQGLDAPSMSALAANLLLLDLLFEATALADARENPTQALDRLRAQFDRLSG</sequence>
<dbReference type="EMBL" id="LT853885">
    <property type="protein sequence ID" value="SMR02741.1"/>
    <property type="molecule type" value="Genomic_DNA"/>
</dbReference>
<feature type="compositionally biased region" description="Polar residues" evidence="1">
    <location>
        <begin position="8"/>
        <end position="25"/>
    </location>
</feature>
<dbReference type="AlphaFoldDB" id="A0A1Y6HJM5"/>
<evidence type="ECO:0000313" key="4">
    <source>
        <dbReference type="Proteomes" id="UP000195877"/>
    </source>
</evidence>
<protein>
    <submittedName>
        <fullName evidence="3">Repressor</fullName>
    </submittedName>
</protein>
<reference evidence="3 5" key="2">
    <citation type="submission" date="2017-05" db="EMBL/GenBank/DDBJ databases">
        <authorList>
            <person name="Song R."/>
            <person name="Chenine A.L."/>
            <person name="Ruprecht R.M."/>
        </authorList>
    </citation>
    <scope>NUCLEOTIDE SEQUENCE [LARGE SCALE GENOMIC DNA]</scope>
    <source>
        <strain evidence="3">PD5205</strain>
    </source>
</reference>
<evidence type="ECO:0000313" key="5">
    <source>
        <dbReference type="Proteomes" id="UP000195953"/>
    </source>
</evidence>
<evidence type="ECO:0000313" key="2">
    <source>
        <dbReference type="EMBL" id="SMQ99806.1"/>
    </source>
</evidence>
<name>A0A1Y6HJM5_9XANT</name>
<evidence type="ECO:0000256" key="1">
    <source>
        <dbReference type="SAM" id="MobiDB-lite"/>
    </source>
</evidence>
<dbReference type="eggNOG" id="COG2378">
    <property type="taxonomic scope" value="Bacteria"/>
</dbReference>
<dbReference type="Proteomes" id="UP000195877">
    <property type="component" value="Chromosome 1"/>
</dbReference>
<reference evidence="2 4" key="1">
    <citation type="submission" date="2017-05" db="EMBL/GenBank/DDBJ databases">
        <authorList>
            <person name="Blom J."/>
        </authorList>
    </citation>
    <scope>NUCLEOTIDE SEQUENCE [LARGE SCALE GENOMIC DNA]</scope>
    <source>
        <strain evidence="2">PD885</strain>
    </source>
</reference>
<evidence type="ECO:0000313" key="3">
    <source>
        <dbReference type="EMBL" id="SMR02741.1"/>
    </source>
</evidence>
<dbReference type="Proteomes" id="UP000195953">
    <property type="component" value="Chromosome 1"/>
</dbReference>
<keyword evidence="4" id="KW-1185">Reference proteome</keyword>
<accession>A0A1Y6HJM5</accession>
<organism evidence="3 5">
    <name type="scientific">Xanthomonas fragariae</name>
    <dbReference type="NCBI Taxonomy" id="48664"/>
    <lineage>
        <taxon>Bacteria</taxon>
        <taxon>Pseudomonadati</taxon>
        <taxon>Pseudomonadota</taxon>
        <taxon>Gammaproteobacteria</taxon>
        <taxon>Lysobacterales</taxon>
        <taxon>Lysobacteraceae</taxon>
        <taxon>Xanthomonas</taxon>
    </lineage>
</organism>
<gene>
    <name evidence="3" type="ORF">PD5205_01431</name>
    <name evidence="2" type="ORF">PD885_02575</name>
</gene>